<reference evidence="2 3" key="1">
    <citation type="submission" date="2018-09" db="EMBL/GenBank/DDBJ databases">
        <title>The draft genome of Acinetobacter sp. strains.</title>
        <authorList>
            <person name="Qin J."/>
            <person name="Feng Y."/>
            <person name="Zong Z."/>
        </authorList>
    </citation>
    <scope>NUCLEOTIDE SEQUENCE [LARGE SCALE GENOMIC DNA]</scope>
    <source>
        <strain evidence="2 3">WCHAc060005</strain>
    </source>
</reference>
<accession>A0ABX9TRI8</accession>
<keyword evidence="3" id="KW-1185">Reference proteome</keyword>
<evidence type="ECO:0000313" key="3">
    <source>
        <dbReference type="Proteomes" id="UP000280271"/>
    </source>
</evidence>
<dbReference type="Proteomes" id="UP000280271">
    <property type="component" value="Unassembled WGS sequence"/>
</dbReference>
<dbReference type="RefSeq" id="WP_171406965.1">
    <property type="nucleotide sequence ID" value="NZ_RCHC01000028.1"/>
</dbReference>
<dbReference type="InterPro" id="IPR009826">
    <property type="entry name" value="DNA_circ_N"/>
</dbReference>
<feature type="domain" description="DNA circulation N-terminal" evidence="1">
    <location>
        <begin position="7"/>
        <end position="93"/>
    </location>
</feature>
<protein>
    <submittedName>
        <fullName evidence="2">Multidrug DMT transporter</fullName>
    </submittedName>
</protein>
<evidence type="ECO:0000259" key="1">
    <source>
        <dbReference type="Pfam" id="PF07157"/>
    </source>
</evidence>
<gene>
    <name evidence="2" type="ORF">D9K81_16755</name>
</gene>
<proteinExistence type="predicted"/>
<dbReference type="EMBL" id="RCHC01000028">
    <property type="protein sequence ID" value="RLL17821.1"/>
    <property type="molecule type" value="Genomic_DNA"/>
</dbReference>
<dbReference type="Pfam" id="PF07157">
    <property type="entry name" value="DNA_circ_N"/>
    <property type="match status" value="1"/>
</dbReference>
<evidence type="ECO:0000313" key="2">
    <source>
        <dbReference type="EMBL" id="RLL17821.1"/>
    </source>
</evidence>
<organism evidence="2 3">
    <name type="scientific">Acinetobacter chengduensis</name>
    <dbReference type="NCBI Taxonomy" id="2420890"/>
    <lineage>
        <taxon>Bacteria</taxon>
        <taxon>Pseudomonadati</taxon>
        <taxon>Pseudomonadota</taxon>
        <taxon>Gammaproteobacteria</taxon>
        <taxon>Moraxellales</taxon>
        <taxon>Moraxellaceae</taxon>
        <taxon>Acinetobacter</taxon>
    </lineage>
</organism>
<sequence>MAWATELQDASFRGVQFECTSTNDAVSKSLAVKQAPYSNDAEIEDVGNNPRNISLNAVYAGDDYKTWLDALEAALLETGAGELIHPIYGIMQVNVVDYSVDHNAENVDSCTILIKFIQAKDKKRELFVPVAVPDEIYTEDIIEAPASALEQYLKKLQVLDQNQFFDAVNNISNGINTFRDGLNLAKTAIENILSPADFIVGLVDDVSRLVTFDTNISALSKWRDLAHRVQRFEK</sequence>
<feature type="non-terminal residue" evidence="2">
    <location>
        <position position="234"/>
    </location>
</feature>
<name>A0ABX9TRI8_9GAMM</name>
<comment type="caution">
    <text evidence="2">The sequence shown here is derived from an EMBL/GenBank/DDBJ whole genome shotgun (WGS) entry which is preliminary data.</text>
</comment>